<name>A0AAN6TX38_9PEZI</name>
<evidence type="ECO:0000313" key="2">
    <source>
        <dbReference type="EMBL" id="KAK4122357.1"/>
    </source>
</evidence>
<comment type="caution">
    <text evidence="2">The sequence shown here is derived from an EMBL/GenBank/DDBJ whole genome shotgun (WGS) entry which is preliminary data.</text>
</comment>
<feature type="signal peptide" evidence="1">
    <location>
        <begin position="1"/>
        <end position="26"/>
    </location>
</feature>
<dbReference type="RefSeq" id="XP_062646128.1">
    <property type="nucleotide sequence ID" value="XM_062787675.1"/>
</dbReference>
<organism evidence="2 3">
    <name type="scientific">Parathielavia appendiculata</name>
    <dbReference type="NCBI Taxonomy" id="2587402"/>
    <lineage>
        <taxon>Eukaryota</taxon>
        <taxon>Fungi</taxon>
        <taxon>Dikarya</taxon>
        <taxon>Ascomycota</taxon>
        <taxon>Pezizomycotina</taxon>
        <taxon>Sordariomycetes</taxon>
        <taxon>Sordariomycetidae</taxon>
        <taxon>Sordariales</taxon>
        <taxon>Chaetomiaceae</taxon>
        <taxon>Parathielavia</taxon>
    </lineage>
</organism>
<reference evidence="2" key="1">
    <citation type="journal article" date="2023" name="Mol. Phylogenet. Evol.">
        <title>Genome-scale phylogeny and comparative genomics of the fungal order Sordariales.</title>
        <authorList>
            <person name="Hensen N."/>
            <person name="Bonometti L."/>
            <person name="Westerberg I."/>
            <person name="Brannstrom I.O."/>
            <person name="Guillou S."/>
            <person name="Cros-Aarteil S."/>
            <person name="Calhoun S."/>
            <person name="Haridas S."/>
            <person name="Kuo A."/>
            <person name="Mondo S."/>
            <person name="Pangilinan J."/>
            <person name="Riley R."/>
            <person name="LaButti K."/>
            <person name="Andreopoulos B."/>
            <person name="Lipzen A."/>
            <person name="Chen C."/>
            <person name="Yan M."/>
            <person name="Daum C."/>
            <person name="Ng V."/>
            <person name="Clum A."/>
            <person name="Steindorff A."/>
            <person name="Ohm R.A."/>
            <person name="Martin F."/>
            <person name="Silar P."/>
            <person name="Natvig D.O."/>
            <person name="Lalanne C."/>
            <person name="Gautier V."/>
            <person name="Ament-Velasquez S.L."/>
            <person name="Kruys A."/>
            <person name="Hutchinson M.I."/>
            <person name="Powell A.J."/>
            <person name="Barry K."/>
            <person name="Miller A.N."/>
            <person name="Grigoriev I.V."/>
            <person name="Debuchy R."/>
            <person name="Gladieux P."/>
            <person name="Hiltunen Thoren M."/>
            <person name="Johannesson H."/>
        </authorList>
    </citation>
    <scope>NUCLEOTIDE SEQUENCE</scope>
    <source>
        <strain evidence="2">CBS 731.68</strain>
    </source>
</reference>
<dbReference type="GeneID" id="87824445"/>
<proteinExistence type="predicted"/>
<reference evidence="2" key="2">
    <citation type="submission" date="2023-05" db="EMBL/GenBank/DDBJ databases">
        <authorList>
            <consortium name="Lawrence Berkeley National Laboratory"/>
            <person name="Steindorff A."/>
            <person name="Hensen N."/>
            <person name="Bonometti L."/>
            <person name="Westerberg I."/>
            <person name="Brannstrom I.O."/>
            <person name="Guillou S."/>
            <person name="Cros-Aarteil S."/>
            <person name="Calhoun S."/>
            <person name="Haridas S."/>
            <person name="Kuo A."/>
            <person name="Mondo S."/>
            <person name="Pangilinan J."/>
            <person name="Riley R."/>
            <person name="Labutti K."/>
            <person name="Andreopoulos B."/>
            <person name="Lipzen A."/>
            <person name="Chen C."/>
            <person name="Yanf M."/>
            <person name="Daum C."/>
            <person name="Ng V."/>
            <person name="Clum A."/>
            <person name="Ohm R."/>
            <person name="Martin F."/>
            <person name="Silar P."/>
            <person name="Natvig D."/>
            <person name="Lalanne C."/>
            <person name="Gautier V."/>
            <person name="Ament-Velasquez S.L."/>
            <person name="Kruys A."/>
            <person name="Hutchinson M.I."/>
            <person name="Powell A.J."/>
            <person name="Barry K."/>
            <person name="Miller A.N."/>
            <person name="Grigoriev I.V."/>
            <person name="Debuchy R."/>
            <person name="Gladieux P."/>
            <person name="Thoren M.H."/>
            <person name="Johannesson H."/>
        </authorList>
    </citation>
    <scope>NUCLEOTIDE SEQUENCE</scope>
    <source>
        <strain evidence="2">CBS 731.68</strain>
    </source>
</reference>
<evidence type="ECO:0000313" key="3">
    <source>
        <dbReference type="Proteomes" id="UP001302602"/>
    </source>
</evidence>
<protein>
    <recommendedName>
        <fullName evidence="4">Secreted protein</fullName>
    </recommendedName>
</protein>
<gene>
    <name evidence="2" type="ORF">N657DRAFT_500735</name>
</gene>
<dbReference type="Proteomes" id="UP001302602">
    <property type="component" value="Unassembled WGS sequence"/>
</dbReference>
<evidence type="ECO:0000256" key="1">
    <source>
        <dbReference type="SAM" id="SignalP"/>
    </source>
</evidence>
<sequence length="72" mass="7721">MKRMSCGLAGLNVALVNAASMPLSSAAELCRGRASGLFPELLRHGWGSFTRPKSVPLLLSFRLSKPCSYLPT</sequence>
<feature type="chain" id="PRO_5043034115" description="Secreted protein" evidence="1">
    <location>
        <begin position="27"/>
        <end position="72"/>
    </location>
</feature>
<evidence type="ECO:0008006" key="4">
    <source>
        <dbReference type="Google" id="ProtNLM"/>
    </source>
</evidence>
<dbReference type="EMBL" id="MU853231">
    <property type="protein sequence ID" value="KAK4122357.1"/>
    <property type="molecule type" value="Genomic_DNA"/>
</dbReference>
<keyword evidence="3" id="KW-1185">Reference proteome</keyword>
<keyword evidence="1" id="KW-0732">Signal</keyword>
<accession>A0AAN6TX38</accession>
<dbReference type="AlphaFoldDB" id="A0AAN6TX38"/>